<keyword evidence="2" id="KW-0240">DNA-directed RNA polymerase</keyword>
<keyword evidence="3" id="KW-1185">Reference proteome</keyword>
<comment type="caution">
    <text evidence="2">The sequence shown here is derived from an EMBL/GenBank/DDBJ whole genome shotgun (WGS) entry which is preliminary data.</text>
</comment>
<evidence type="ECO:0000313" key="2">
    <source>
        <dbReference type="EMBL" id="MFB9450071.1"/>
    </source>
</evidence>
<organism evidence="2 3">
    <name type="scientific">Dactylosporangium vinaceum</name>
    <dbReference type="NCBI Taxonomy" id="53362"/>
    <lineage>
        <taxon>Bacteria</taxon>
        <taxon>Bacillati</taxon>
        <taxon>Actinomycetota</taxon>
        <taxon>Actinomycetes</taxon>
        <taxon>Micromonosporales</taxon>
        <taxon>Micromonosporaceae</taxon>
        <taxon>Dactylosporangium</taxon>
    </lineage>
</organism>
<keyword evidence="2" id="KW-0804">Transcription</keyword>
<feature type="domain" description="RNA polymerase alpha subunit C-terminal" evidence="1">
    <location>
        <begin position="6"/>
        <end position="62"/>
    </location>
</feature>
<dbReference type="EMBL" id="JBHMCA010000070">
    <property type="protein sequence ID" value="MFB9450071.1"/>
    <property type="molecule type" value="Genomic_DNA"/>
</dbReference>
<dbReference type="Proteomes" id="UP001589608">
    <property type="component" value="Unassembled WGS sequence"/>
</dbReference>
<dbReference type="Gene3D" id="1.10.150.20">
    <property type="entry name" value="5' to 3' exonuclease, C-terminal subdomain"/>
    <property type="match status" value="1"/>
</dbReference>
<dbReference type="RefSeq" id="WP_223093345.1">
    <property type="nucleotide sequence ID" value="NZ_CP061913.1"/>
</dbReference>
<accession>A0ABV5MMK0</accession>
<dbReference type="Pfam" id="PF03118">
    <property type="entry name" value="RNA_pol_A_CTD"/>
    <property type="match status" value="1"/>
</dbReference>
<proteinExistence type="predicted"/>
<dbReference type="GO" id="GO:0000428">
    <property type="term" value="C:DNA-directed RNA polymerase complex"/>
    <property type="evidence" value="ECO:0007669"/>
    <property type="project" value="UniProtKB-KW"/>
</dbReference>
<dbReference type="SUPFAM" id="SSF47789">
    <property type="entry name" value="C-terminal domain of RNA polymerase alpha subunit"/>
    <property type="match status" value="1"/>
</dbReference>
<dbReference type="InterPro" id="IPR011260">
    <property type="entry name" value="RNAP_asu_C"/>
</dbReference>
<evidence type="ECO:0000313" key="3">
    <source>
        <dbReference type="Proteomes" id="UP001589608"/>
    </source>
</evidence>
<gene>
    <name evidence="2" type="ORF">ACFFTR_43925</name>
</gene>
<name>A0ABV5MMK0_9ACTN</name>
<reference evidence="2 3" key="1">
    <citation type="submission" date="2024-09" db="EMBL/GenBank/DDBJ databases">
        <authorList>
            <person name="Sun Q."/>
            <person name="Mori K."/>
        </authorList>
    </citation>
    <scope>NUCLEOTIDE SEQUENCE [LARGE SCALE GENOMIC DNA]</scope>
    <source>
        <strain evidence="2 3">JCM 3307</strain>
    </source>
</reference>
<evidence type="ECO:0000259" key="1">
    <source>
        <dbReference type="Pfam" id="PF03118"/>
    </source>
</evidence>
<protein>
    <submittedName>
        <fullName evidence="2">DNA-directed RNA polymerase subunit alpha C-terminal domain-containing protein</fullName>
    </submittedName>
</protein>
<sequence>MSKVDPPRLLLPIEELGLSARASEAVRQAGLETFDDLLRRTEGQLLELVGRTAADEVVLKLAAFGLTPAAD</sequence>